<name>K1T8K1_9ZZZZ</name>
<reference evidence="2" key="1">
    <citation type="journal article" date="2013" name="Environ. Microbiol.">
        <title>Microbiota from the distal guts of lean and obese adolescents exhibit partial functional redundancy besides clear differences in community structure.</title>
        <authorList>
            <person name="Ferrer M."/>
            <person name="Ruiz A."/>
            <person name="Lanza F."/>
            <person name="Haange S.B."/>
            <person name="Oberbach A."/>
            <person name="Till H."/>
            <person name="Bargiela R."/>
            <person name="Campoy C."/>
            <person name="Segura M.T."/>
            <person name="Richter M."/>
            <person name="von Bergen M."/>
            <person name="Seifert J."/>
            <person name="Suarez A."/>
        </authorList>
    </citation>
    <scope>NUCLEOTIDE SEQUENCE</scope>
</reference>
<dbReference type="AlphaFoldDB" id="K1T8K1"/>
<protein>
    <submittedName>
        <fullName evidence="2">Uncharacterized protein</fullName>
    </submittedName>
</protein>
<dbReference type="EMBL" id="AJWY01010422">
    <property type="protein sequence ID" value="EKC55591.1"/>
    <property type="molecule type" value="Genomic_DNA"/>
</dbReference>
<organism evidence="2">
    <name type="scientific">human gut metagenome</name>
    <dbReference type="NCBI Taxonomy" id="408170"/>
    <lineage>
        <taxon>unclassified sequences</taxon>
        <taxon>metagenomes</taxon>
        <taxon>organismal metagenomes</taxon>
    </lineage>
</organism>
<proteinExistence type="predicted"/>
<accession>K1T8K1</accession>
<gene>
    <name evidence="2" type="ORF">LEA_15265</name>
</gene>
<feature type="region of interest" description="Disordered" evidence="1">
    <location>
        <begin position="1"/>
        <end position="23"/>
    </location>
</feature>
<evidence type="ECO:0000313" key="2">
    <source>
        <dbReference type="EMBL" id="EKC55591.1"/>
    </source>
</evidence>
<sequence>ESVAAEAQKVMPSKKEKRKIDRSQIEVSPSVLEPAYDGLTDEEREDDFLNILDACELTSFTPGTALVFENAIERLYYSDSYRIGNATLPQSRVRAKLRRLDGMILREAERKLHENQEQNVKNSTAYTMAVLFNCIAESESDLLVDPYLNVLSSTA</sequence>
<evidence type="ECO:0000256" key="1">
    <source>
        <dbReference type="SAM" id="MobiDB-lite"/>
    </source>
</evidence>
<feature type="non-terminal residue" evidence="2">
    <location>
        <position position="1"/>
    </location>
</feature>
<comment type="caution">
    <text evidence="2">The sequence shown here is derived from an EMBL/GenBank/DDBJ whole genome shotgun (WGS) entry which is preliminary data.</text>
</comment>